<dbReference type="SUPFAM" id="SSF51735">
    <property type="entry name" value="NAD(P)-binding Rossmann-fold domains"/>
    <property type="match status" value="1"/>
</dbReference>
<proteinExistence type="inferred from homology"/>
<dbReference type="PRINTS" id="PR00080">
    <property type="entry name" value="SDRFAMILY"/>
</dbReference>
<dbReference type="InterPro" id="IPR036291">
    <property type="entry name" value="NAD(P)-bd_dom_sf"/>
</dbReference>
<dbReference type="PANTHER" id="PTHR42760:SF105">
    <property type="entry name" value="SORBITOL-6-PHOSPHATE 2-DEHYDROGENASE"/>
    <property type="match status" value="1"/>
</dbReference>
<dbReference type="EMBL" id="SOJN01000086">
    <property type="protein sequence ID" value="TET45379.1"/>
    <property type="molecule type" value="Genomic_DNA"/>
</dbReference>
<dbReference type="Pfam" id="PF13561">
    <property type="entry name" value="adh_short_C2"/>
    <property type="match status" value="1"/>
</dbReference>
<evidence type="ECO:0000313" key="2">
    <source>
        <dbReference type="EMBL" id="TET45379.1"/>
    </source>
</evidence>
<comment type="caution">
    <text evidence="2">The sequence shown here is derived from an EMBL/GenBank/DDBJ whole genome shotgun (WGS) entry which is preliminary data.</text>
</comment>
<reference evidence="2 3" key="1">
    <citation type="submission" date="2019-03" db="EMBL/GenBank/DDBJ databases">
        <title>Metabolic potential of uncultured bacteria and archaea associated with petroleum seepage in deep-sea sediments.</title>
        <authorList>
            <person name="Dong X."/>
            <person name="Hubert C."/>
        </authorList>
    </citation>
    <scope>NUCLEOTIDE SEQUENCE [LARGE SCALE GENOMIC DNA]</scope>
    <source>
        <strain evidence="2">E44_bin18</strain>
    </source>
</reference>
<dbReference type="InterPro" id="IPR002347">
    <property type="entry name" value="SDR_fam"/>
</dbReference>
<dbReference type="PRINTS" id="PR00081">
    <property type="entry name" value="GDHRDH"/>
</dbReference>
<comment type="similarity">
    <text evidence="1">Belongs to the short-chain dehydrogenases/reductases (SDR) family.</text>
</comment>
<evidence type="ECO:0000256" key="1">
    <source>
        <dbReference type="ARBA" id="ARBA00006484"/>
    </source>
</evidence>
<evidence type="ECO:0000313" key="3">
    <source>
        <dbReference type="Proteomes" id="UP000315525"/>
    </source>
</evidence>
<name>A0A523USK7_UNCT6</name>
<dbReference type="PANTHER" id="PTHR42760">
    <property type="entry name" value="SHORT-CHAIN DEHYDROGENASES/REDUCTASES FAMILY MEMBER"/>
    <property type="match status" value="1"/>
</dbReference>
<dbReference type="GO" id="GO:0016616">
    <property type="term" value="F:oxidoreductase activity, acting on the CH-OH group of donors, NAD or NADP as acceptor"/>
    <property type="evidence" value="ECO:0007669"/>
    <property type="project" value="TreeGrafter"/>
</dbReference>
<gene>
    <name evidence="2" type="ORF">E3J62_07730</name>
</gene>
<feature type="non-terminal residue" evidence="2">
    <location>
        <position position="1"/>
    </location>
</feature>
<dbReference type="AlphaFoldDB" id="A0A523USK7"/>
<organism evidence="2 3">
    <name type="scientific">candidate division TA06 bacterium</name>
    <dbReference type="NCBI Taxonomy" id="2250710"/>
    <lineage>
        <taxon>Bacteria</taxon>
        <taxon>Bacteria division TA06</taxon>
    </lineage>
</organism>
<dbReference type="Proteomes" id="UP000315525">
    <property type="component" value="Unassembled WGS sequence"/>
</dbReference>
<protein>
    <submittedName>
        <fullName evidence="2">SDR family oxidoreductase</fullName>
    </submittedName>
</protein>
<accession>A0A523USK7</accession>
<dbReference type="FunFam" id="3.40.50.720:FF:000084">
    <property type="entry name" value="Short-chain dehydrogenase reductase"/>
    <property type="match status" value="1"/>
</dbReference>
<dbReference type="Gene3D" id="3.40.50.720">
    <property type="entry name" value="NAD(P)-binding Rossmann-like Domain"/>
    <property type="match status" value="1"/>
</dbReference>
<sequence>FGLENKTALITGAERGIGQAVALSLAEEGVDIAYCDIKVEKGKGSTQEEIRKLGRKVLAIEADVSKEEQVIGVVHKTISQLGKIDVFISNAGIIEWESVTKITLACWNRIIGTNLTGAMLFTREVAKYMIERRKGVILFTSSTIQYNPAYKEAAYRVSKTGVQVFAETVAIELAPYGIRVNTVSPGLIDSPNWAGGILPRVVSDSKMGKSFMSNIPLARLGRPRDLGAIYAFLVSDKASFATGTNVTFDGGFTLRPLTLITKEEIENMNL</sequence>